<reference evidence="1 2" key="1">
    <citation type="submission" date="2020-05" db="EMBL/GenBank/DDBJ databases">
        <title>Vigna angularis (adzuki bean) Var. LongXiaoDou No. 4 denovo assembly.</title>
        <authorList>
            <person name="Xiang H."/>
        </authorList>
    </citation>
    <scope>NUCLEOTIDE SEQUENCE [LARGE SCALE GENOMIC DNA]</scope>
    <source>
        <tissue evidence="1">Leaf</tissue>
    </source>
</reference>
<sequence>MRNRRSRRLSGGGDESIAKAVWAGLAEAHGGCEALKKKILDWQRRMVILTKALRSWSAVVNRGESKNSAWELFESHAKGESTVIDVDKLPWTTLDTSAFKLWPLVPPTFCTCCWFLLSREHIHVVAKDILVQTNPSIKETIIVHLSLNNLQMLVLACKTWNIHVVHPHVRNSKSLILISADVVDG</sequence>
<gene>
    <name evidence="1" type="ORF">HKW66_Vig0087200</name>
</gene>
<dbReference type="Proteomes" id="UP000743370">
    <property type="component" value="Unassembled WGS sequence"/>
</dbReference>
<dbReference type="EMBL" id="JABFOF010000004">
    <property type="protein sequence ID" value="KAG2398799.1"/>
    <property type="molecule type" value="Genomic_DNA"/>
</dbReference>
<name>A0A8T0KI41_PHAAN</name>
<comment type="caution">
    <text evidence="1">The sequence shown here is derived from an EMBL/GenBank/DDBJ whole genome shotgun (WGS) entry which is preliminary data.</text>
</comment>
<protein>
    <submittedName>
        <fullName evidence="1">Uncharacterized protein</fullName>
    </submittedName>
</protein>
<dbReference type="AlphaFoldDB" id="A0A8T0KI41"/>
<evidence type="ECO:0000313" key="2">
    <source>
        <dbReference type="Proteomes" id="UP000743370"/>
    </source>
</evidence>
<organism evidence="1 2">
    <name type="scientific">Phaseolus angularis</name>
    <name type="common">Azuki bean</name>
    <name type="synonym">Vigna angularis</name>
    <dbReference type="NCBI Taxonomy" id="3914"/>
    <lineage>
        <taxon>Eukaryota</taxon>
        <taxon>Viridiplantae</taxon>
        <taxon>Streptophyta</taxon>
        <taxon>Embryophyta</taxon>
        <taxon>Tracheophyta</taxon>
        <taxon>Spermatophyta</taxon>
        <taxon>Magnoliopsida</taxon>
        <taxon>eudicotyledons</taxon>
        <taxon>Gunneridae</taxon>
        <taxon>Pentapetalae</taxon>
        <taxon>rosids</taxon>
        <taxon>fabids</taxon>
        <taxon>Fabales</taxon>
        <taxon>Fabaceae</taxon>
        <taxon>Papilionoideae</taxon>
        <taxon>50 kb inversion clade</taxon>
        <taxon>NPAAA clade</taxon>
        <taxon>indigoferoid/millettioid clade</taxon>
        <taxon>Phaseoleae</taxon>
        <taxon>Vigna</taxon>
    </lineage>
</organism>
<evidence type="ECO:0000313" key="1">
    <source>
        <dbReference type="EMBL" id="KAG2398799.1"/>
    </source>
</evidence>
<accession>A0A8T0KI41</accession>
<proteinExistence type="predicted"/>